<dbReference type="CDD" id="cd00560">
    <property type="entry name" value="PanC"/>
    <property type="match status" value="1"/>
</dbReference>
<comment type="miscellaneous">
    <text evidence="9">The reaction proceeds by a bi uni uni bi ping pong mechanism.</text>
</comment>
<keyword evidence="6 9" id="KW-0547">Nucleotide-binding</keyword>
<comment type="subunit">
    <text evidence="9">Homodimer.</text>
</comment>
<dbReference type="STRING" id="1503961.SAMN05421736_10475"/>
<keyword evidence="4 9" id="KW-0436">Ligase</keyword>
<dbReference type="EMBL" id="FNPI01000004">
    <property type="protein sequence ID" value="SDY88235.1"/>
    <property type="molecule type" value="Genomic_DNA"/>
</dbReference>
<evidence type="ECO:0000256" key="7">
    <source>
        <dbReference type="ARBA" id="ARBA00022840"/>
    </source>
</evidence>
<dbReference type="Gene3D" id="3.30.1300.10">
    <property type="entry name" value="Pantoate-beta-alanine ligase, C-terminal domain"/>
    <property type="match status" value="1"/>
</dbReference>
<evidence type="ECO:0000256" key="1">
    <source>
        <dbReference type="ARBA" id="ARBA00004990"/>
    </source>
</evidence>
<dbReference type="AlphaFoldDB" id="A0A1H3NIH1"/>
<dbReference type="InterPro" id="IPR042176">
    <property type="entry name" value="Pantoate_ligase_C"/>
</dbReference>
<evidence type="ECO:0000256" key="9">
    <source>
        <dbReference type="HAMAP-Rule" id="MF_00158"/>
    </source>
</evidence>
<evidence type="ECO:0000256" key="3">
    <source>
        <dbReference type="ARBA" id="ARBA00022490"/>
    </source>
</evidence>
<dbReference type="OrthoDB" id="9773087at2"/>
<protein>
    <recommendedName>
        <fullName evidence="9">Pantothenate synthetase</fullName>
        <shortName evidence="9">PS</shortName>
        <ecNumber evidence="9">6.3.2.1</ecNumber>
    </recommendedName>
    <alternativeName>
        <fullName evidence="9">Pantoate--beta-alanine ligase</fullName>
    </alternativeName>
    <alternativeName>
        <fullName evidence="9">Pantoate-activating enzyme</fullName>
    </alternativeName>
</protein>
<dbReference type="UniPathway" id="UPA00028">
    <property type="reaction ID" value="UER00005"/>
</dbReference>
<feature type="binding site" evidence="9">
    <location>
        <position position="176"/>
    </location>
    <ligand>
        <name>ATP</name>
        <dbReference type="ChEBI" id="CHEBI:30616"/>
    </ligand>
</feature>
<name>A0A1H3NIH1_9BACI</name>
<dbReference type="InterPro" id="IPR003721">
    <property type="entry name" value="Pantoate_ligase"/>
</dbReference>
<evidence type="ECO:0000313" key="10">
    <source>
        <dbReference type="EMBL" id="SDY88235.1"/>
    </source>
</evidence>
<dbReference type="PANTHER" id="PTHR21299">
    <property type="entry name" value="CYTIDYLATE KINASE/PANTOATE-BETA-ALANINE LIGASE"/>
    <property type="match status" value="1"/>
</dbReference>
<feature type="binding site" evidence="9">
    <location>
        <position position="61"/>
    </location>
    <ligand>
        <name>(R)-pantoate</name>
        <dbReference type="ChEBI" id="CHEBI:15980"/>
    </ligand>
</feature>
<comment type="catalytic activity">
    <reaction evidence="8 9">
        <text>(R)-pantoate + beta-alanine + ATP = (R)-pantothenate + AMP + diphosphate + H(+)</text>
        <dbReference type="Rhea" id="RHEA:10912"/>
        <dbReference type="ChEBI" id="CHEBI:15378"/>
        <dbReference type="ChEBI" id="CHEBI:15980"/>
        <dbReference type="ChEBI" id="CHEBI:29032"/>
        <dbReference type="ChEBI" id="CHEBI:30616"/>
        <dbReference type="ChEBI" id="CHEBI:33019"/>
        <dbReference type="ChEBI" id="CHEBI:57966"/>
        <dbReference type="ChEBI" id="CHEBI:456215"/>
        <dbReference type="EC" id="6.3.2.1"/>
    </reaction>
</comment>
<dbReference type="GO" id="GO:0015940">
    <property type="term" value="P:pantothenate biosynthetic process"/>
    <property type="evidence" value="ECO:0007669"/>
    <property type="project" value="UniProtKB-UniRule"/>
</dbReference>
<keyword evidence="7 9" id="KW-0067">ATP-binding</keyword>
<comment type="similarity">
    <text evidence="2 9">Belongs to the pantothenate synthetase family.</text>
</comment>
<dbReference type="InterPro" id="IPR004821">
    <property type="entry name" value="Cyt_trans-like"/>
</dbReference>
<dbReference type="NCBIfam" id="TIGR00125">
    <property type="entry name" value="cyt_tran_rel"/>
    <property type="match status" value="1"/>
</dbReference>
<keyword evidence="11" id="KW-1185">Reference proteome</keyword>
<keyword evidence="3 9" id="KW-0963">Cytoplasm</keyword>
<feature type="binding site" evidence="9">
    <location>
        <position position="61"/>
    </location>
    <ligand>
        <name>beta-alanine</name>
        <dbReference type="ChEBI" id="CHEBI:57966"/>
    </ligand>
</feature>
<proteinExistence type="inferred from homology"/>
<dbReference type="PANTHER" id="PTHR21299:SF1">
    <property type="entry name" value="PANTOATE--BETA-ALANINE LIGASE"/>
    <property type="match status" value="1"/>
</dbReference>
<dbReference type="GO" id="GO:0004592">
    <property type="term" value="F:pantoate-beta-alanine ligase activity"/>
    <property type="evidence" value="ECO:0007669"/>
    <property type="project" value="UniProtKB-UniRule"/>
</dbReference>
<organism evidence="10 11">
    <name type="scientific">Evansella caseinilytica</name>
    <dbReference type="NCBI Taxonomy" id="1503961"/>
    <lineage>
        <taxon>Bacteria</taxon>
        <taxon>Bacillati</taxon>
        <taxon>Bacillota</taxon>
        <taxon>Bacilli</taxon>
        <taxon>Bacillales</taxon>
        <taxon>Bacillaceae</taxon>
        <taxon>Evansella</taxon>
    </lineage>
</organism>
<accession>A0A1H3NIH1</accession>
<dbReference type="GO" id="GO:0005524">
    <property type="term" value="F:ATP binding"/>
    <property type="evidence" value="ECO:0007669"/>
    <property type="project" value="UniProtKB-KW"/>
</dbReference>
<evidence type="ECO:0000256" key="2">
    <source>
        <dbReference type="ARBA" id="ARBA00009256"/>
    </source>
</evidence>
<feature type="binding site" evidence="9">
    <location>
        <begin position="30"/>
        <end position="37"/>
    </location>
    <ligand>
        <name>ATP</name>
        <dbReference type="ChEBI" id="CHEBI:30616"/>
    </ligand>
</feature>
<comment type="pathway">
    <text evidence="1 9">Cofactor biosynthesis; (R)-pantothenate biosynthesis; (R)-pantothenate from (R)-pantoate and beta-alanine: step 1/1.</text>
</comment>
<dbReference type="Pfam" id="PF02569">
    <property type="entry name" value="Pantoate_ligase"/>
    <property type="match status" value="1"/>
</dbReference>
<feature type="binding site" evidence="9">
    <location>
        <position position="153"/>
    </location>
    <ligand>
        <name>(R)-pantoate</name>
        <dbReference type="ChEBI" id="CHEBI:15980"/>
    </ligand>
</feature>
<evidence type="ECO:0000256" key="6">
    <source>
        <dbReference type="ARBA" id="ARBA00022741"/>
    </source>
</evidence>
<evidence type="ECO:0000313" key="11">
    <source>
        <dbReference type="Proteomes" id="UP000198935"/>
    </source>
</evidence>
<dbReference type="Proteomes" id="UP000198935">
    <property type="component" value="Unassembled WGS sequence"/>
</dbReference>
<dbReference type="HAMAP" id="MF_00158">
    <property type="entry name" value="PanC"/>
    <property type="match status" value="1"/>
</dbReference>
<dbReference type="Gene3D" id="3.40.50.620">
    <property type="entry name" value="HUPs"/>
    <property type="match status" value="1"/>
</dbReference>
<dbReference type="InterPro" id="IPR014729">
    <property type="entry name" value="Rossmann-like_a/b/a_fold"/>
</dbReference>
<reference evidence="11" key="1">
    <citation type="submission" date="2016-10" db="EMBL/GenBank/DDBJ databases">
        <authorList>
            <person name="Varghese N."/>
            <person name="Submissions S."/>
        </authorList>
    </citation>
    <scope>NUCLEOTIDE SEQUENCE [LARGE SCALE GENOMIC DNA]</scope>
    <source>
        <strain evidence="11">SP</strain>
    </source>
</reference>
<dbReference type="NCBIfam" id="TIGR00018">
    <property type="entry name" value="panC"/>
    <property type="match status" value="1"/>
</dbReference>
<feature type="binding site" evidence="9">
    <location>
        <begin position="147"/>
        <end position="150"/>
    </location>
    <ligand>
        <name>ATP</name>
        <dbReference type="ChEBI" id="CHEBI:30616"/>
    </ligand>
</feature>
<dbReference type="GO" id="GO:0005829">
    <property type="term" value="C:cytosol"/>
    <property type="evidence" value="ECO:0007669"/>
    <property type="project" value="TreeGrafter"/>
</dbReference>
<dbReference type="FunFam" id="3.40.50.620:FF:000013">
    <property type="entry name" value="Pantothenate synthetase"/>
    <property type="match status" value="1"/>
</dbReference>
<comment type="function">
    <text evidence="9">Catalyzes the condensation of pantoate with beta-alanine in an ATP-dependent reaction via a pantoyl-adenylate intermediate.</text>
</comment>
<evidence type="ECO:0000256" key="5">
    <source>
        <dbReference type="ARBA" id="ARBA00022655"/>
    </source>
</evidence>
<feature type="active site" description="Proton donor" evidence="9">
    <location>
        <position position="37"/>
    </location>
</feature>
<keyword evidence="5 9" id="KW-0566">Pantothenate biosynthesis</keyword>
<dbReference type="EC" id="6.3.2.1" evidence="9"/>
<comment type="subcellular location">
    <subcellularLocation>
        <location evidence="9">Cytoplasm</location>
    </subcellularLocation>
</comment>
<dbReference type="SUPFAM" id="SSF52374">
    <property type="entry name" value="Nucleotidylyl transferase"/>
    <property type="match status" value="1"/>
</dbReference>
<sequence length="291" mass="32545">MEAIKTIQAIKSLVKQQKATGKSIGFVPTMGFLHEGHLSLIKQAKLENDFVVVSIFVNPLQFGEGEDYDRYPRDVEKDNMLLQSLGVDVLFHPEVSEMYPGKLSAQIVVREGVNVLCGAKRPGHFDGVATVVMKLFQIVLPDKAYFGLKDAQQVAVIERLVKDYHLDVEIIRGRTVREEDGLAKSSRNVYLTERERKEAPAIYQALLKTKEKLLQDSTKTGSEIESFLNELLTVRLSGKVDYAEVRSFPDLKKLTSLEGEIIIAAAVNYSKARLIDNVIVQLPTGDAPREE</sequence>
<evidence type="ECO:0000256" key="4">
    <source>
        <dbReference type="ARBA" id="ARBA00022598"/>
    </source>
</evidence>
<feature type="binding site" evidence="9">
    <location>
        <begin position="184"/>
        <end position="187"/>
    </location>
    <ligand>
        <name>ATP</name>
        <dbReference type="ChEBI" id="CHEBI:30616"/>
    </ligand>
</feature>
<evidence type="ECO:0000256" key="8">
    <source>
        <dbReference type="ARBA" id="ARBA00048258"/>
    </source>
</evidence>
<gene>
    <name evidence="9" type="primary">panC</name>
    <name evidence="10" type="ORF">SAMN05421736_10475</name>
</gene>